<reference evidence="3" key="1">
    <citation type="submission" date="2013-09" db="EMBL/GenBank/DDBJ databases">
        <title>The Genome Sequence of Anopheles maculatus species B.</title>
        <authorList>
            <consortium name="The Broad Institute Genomics Platform"/>
            <person name="Neafsey D.E."/>
            <person name="Besansky N."/>
            <person name="Howell P."/>
            <person name="Walton C."/>
            <person name="Young S.K."/>
            <person name="Zeng Q."/>
            <person name="Gargeya S."/>
            <person name="Fitzgerald M."/>
            <person name="Haas B."/>
            <person name="Abouelleil A."/>
            <person name="Allen A.W."/>
            <person name="Alvarado L."/>
            <person name="Arachchi H.M."/>
            <person name="Berlin A.M."/>
            <person name="Chapman S.B."/>
            <person name="Gainer-Dewar J."/>
            <person name="Goldberg J."/>
            <person name="Griggs A."/>
            <person name="Gujja S."/>
            <person name="Hansen M."/>
            <person name="Howarth C."/>
            <person name="Imamovic A."/>
            <person name="Ireland A."/>
            <person name="Larimer J."/>
            <person name="McCowan C."/>
            <person name="Murphy C."/>
            <person name="Pearson M."/>
            <person name="Poon T.W."/>
            <person name="Priest M."/>
            <person name="Roberts A."/>
            <person name="Saif S."/>
            <person name="Shea T."/>
            <person name="Sisk P."/>
            <person name="Sykes S."/>
            <person name="Wortman J."/>
            <person name="Nusbaum C."/>
            <person name="Birren B."/>
        </authorList>
    </citation>
    <scope>NUCLEOTIDE SEQUENCE [LARGE SCALE GENOMIC DNA]</scope>
    <source>
        <strain evidence="3">maculatus3</strain>
    </source>
</reference>
<feature type="compositionally biased region" description="Acidic residues" evidence="1">
    <location>
        <begin position="79"/>
        <end position="96"/>
    </location>
</feature>
<dbReference type="AlphaFoldDB" id="A0A182T7U9"/>
<feature type="region of interest" description="Disordered" evidence="1">
    <location>
        <begin position="222"/>
        <end position="273"/>
    </location>
</feature>
<name>A0A182T7U9_9DIPT</name>
<dbReference type="Proteomes" id="UP000075901">
    <property type="component" value="Unassembled WGS sequence"/>
</dbReference>
<feature type="compositionally biased region" description="Low complexity" evidence="1">
    <location>
        <begin position="69"/>
        <end position="78"/>
    </location>
</feature>
<protein>
    <submittedName>
        <fullName evidence="2">Uncharacterized protein</fullName>
    </submittedName>
</protein>
<sequence>QHHHRRQFHQRAAGGAGEGTNATASSTSSSSSRVVTVNGSVQAGPTARDANPVVPEVVVASFHQQRDASTNTSNSPESSEPEIDEEDWADCEEGTDEEVCTCRDYTDEDGFASSEDELPSRDVDLSSYTHLDTISDDLLHDAQTPRLHRKRKLTENRTILYGGDSSSPSAESLNYSSRKRLALDGSTATATAAGGTAGSANGGSPGSAAAAAASAATTATTTAASTGVTPLSSGVVTTTPRSSLRSPMNITTTPTSSTLGERKTPRTIIPTKDNPPPELCEWLMQFQRWTHVERLLAVDRLIEHCEPTQ</sequence>
<dbReference type="VEuPathDB" id="VectorBase:AMAM021387"/>
<evidence type="ECO:0000256" key="1">
    <source>
        <dbReference type="SAM" id="MobiDB-lite"/>
    </source>
</evidence>
<feature type="compositionally biased region" description="Polar residues" evidence="1">
    <location>
        <begin position="228"/>
        <end position="259"/>
    </location>
</feature>
<dbReference type="EnsemblMetazoa" id="AMAM021387-RA">
    <property type="protein sequence ID" value="AMAM021387-PA"/>
    <property type="gene ID" value="AMAM021387"/>
</dbReference>
<reference evidence="2" key="2">
    <citation type="submission" date="2020-05" db="UniProtKB">
        <authorList>
            <consortium name="EnsemblMetazoa"/>
        </authorList>
    </citation>
    <scope>IDENTIFICATION</scope>
    <source>
        <strain evidence="2">maculatus3</strain>
    </source>
</reference>
<proteinExistence type="predicted"/>
<keyword evidence="3" id="KW-1185">Reference proteome</keyword>
<evidence type="ECO:0000313" key="3">
    <source>
        <dbReference type="Proteomes" id="UP000075901"/>
    </source>
</evidence>
<accession>A0A182T7U9</accession>
<feature type="compositionally biased region" description="Low complexity" evidence="1">
    <location>
        <begin position="19"/>
        <end position="41"/>
    </location>
</feature>
<feature type="region of interest" description="Disordered" evidence="1">
    <location>
        <begin position="1"/>
        <end position="96"/>
    </location>
</feature>
<evidence type="ECO:0000313" key="2">
    <source>
        <dbReference type="EnsemblMetazoa" id="AMAM021387-PA"/>
    </source>
</evidence>
<organism evidence="2 3">
    <name type="scientific">Anopheles maculatus</name>
    <dbReference type="NCBI Taxonomy" id="74869"/>
    <lineage>
        <taxon>Eukaryota</taxon>
        <taxon>Metazoa</taxon>
        <taxon>Ecdysozoa</taxon>
        <taxon>Arthropoda</taxon>
        <taxon>Hexapoda</taxon>
        <taxon>Insecta</taxon>
        <taxon>Pterygota</taxon>
        <taxon>Neoptera</taxon>
        <taxon>Endopterygota</taxon>
        <taxon>Diptera</taxon>
        <taxon>Nematocera</taxon>
        <taxon>Culicoidea</taxon>
        <taxon>Culicidae</taxon>
        <taxon>Anophelinae</taxon>
        <taxon>Anopheles</taxon>
        <taxon>Anopheles maculatus group</taxon>
    </lineage>
</organism>